<dbReference type="InterPro" id="IPR050266">
    <property type="entry name" value="AB_hydrolase_sf"/>
</dbReference>
<dbReference type="PRINTS" id="PR00412">
    <property type="entry name" value="EPOXHYDRLASE"/>
</dbReference>
<dbReference type="STRING" id="312017.Q236H8"/>
<feature type="domain" description="AB hydrolase-1" evidence="1">
    <location>
        <begin position="29"/>
        <end position="278"/>
    </location>
</feature>
<dbReference type="Gene3D" id="3.40.50.1820">
    <property type="entry name" value="alpha/beta hydrolase"/>
    <property type="match status" value="1"/>
</dbReference>
<dbReference type="GeneID" id="7841707"/>
<name>Q236H8_TETTS</name>
<keyword evidence="2" id="KW-0378">Hydrolase</keyword>
<dbReference type="InterPro" id="IPR000073">
    <property type="entry name" value="AB_hydrolase_1"/>
</dbReference>
<dbReference type="HOGENOM" id="CLU_020336_13_1_1"/>
<dbReference type="OrthoDB" id="408373at2759"/>
<dbReference type="Proteomes" id="UP000009168">
    <property type="component" value="Unassembled WGS sequence"/>
</dbReference>
<dbReference type="SUPFAM" id="SSF53474">
    <property type="entry name" value="alpha/beta-Hydrolases"/>
    <property type="match status" value="1"/>
</dbReference>
<gene>
    <name evidence="2" type="ORF">TTHERM_00089170</name>
</gene>
<dbReference type="KEGG" id="tet:TTHERM_00089170"/>
<evidence type="ECO:0000259" key="1">
    <source>
        <dbReference type="Pfam" id="PF00561"/>
    </source>
</evidence>
<sequence length="307" mass="34785">MFKAQNQFLKLSNGDTLAYSVINPDNVQTVLLIHGNMSEKNSWNRLVVELSKFPYRIIAIDQRGYGESSYINKIEKIEDLSSDLKEFCQTLQLQDLIICGWSLGGIVTLQFTAENPLLVKRAVLIASGHVEGFPLQINDVQGSSTNNDNSDNTQTRRVQSIEEVNAHPKIQYFKQIIKHQDKTTFKNICKSVLFNGLYAPNLECEELNLFAEGFLKQQNYVEIAFALSNFNIAKTNLLDRIQCPILIYHGAKDVVIPKHLALSNAEFIGKDKCKVIIKEEFGHCPPYDSPNELAQEINEFCQENLVL</sequence>
<dbReference type="PRINTS" id="PR00111">
    <property type="entry name" value="ABHYDROLASE"/>
</dbReference>
<dbReference type="EMBL" id="GG662749">
    <property type="protein sequence ID" value="EAR92522.1"/>
    <property type="molecule type" value="Genomic_DNA"/>
</dbReference>
<evidence type="ECO:0000313" key="3">
    <source>
        <dbReference type="Proteomes" id="UP000009168"/>
    </source>
</evidence>
<dbReference type="GO" id="GO:0016787">
    <property type="term" value="F:hydrolase activity"/>
    <property type="evidence" value="ECO:0007669"/>
    <property type="project" value="UniProtKB-KW"/>
</dbReference>
<dbReference type="AlphaFoldDB" id="Q236H8"/>
<dbReference type="RefSeq" id="XP_001012767.1">
    <property type="nucleotide sequence ID" value="XM_001012767.1"/>
</dbReference>
<dbReference type="OMA" id="THKDNCY"/>
<dbReference type="PANTHER" id="PTHR43798">
    <property type="entry name" value="MONOACYLGLYCEROL LIPASE"/>
    <property type="match status" value="1"/>
</dbReference>
<dbReference type="eggNOG" id="ENOG502RWE7">
    <property type="taxonomic scope" value="Eukaryota"/>
</dbReference>
<accession>Q236H8</accession>
<dbReference type="PANTHER" id="PTHR43798:SF33">
    <property type="entry name" value="HYDROLASE, PUTATIVE (AFU_ORTHOLOGUE AFUA_2G14860)-RELATED"/>
    <property type="match status" value="1"/>
</dbReference>
<dbReference type="GO" id="GO:0016020">
    <property type="term" value="C:membrane"/>
    <property type="evidence" value="ECO:0007669"/>
    <property type="project" value="TreeGrafter"/>
</dbReference>
<proteinExistence type="predicted"/>
<dbReference type="InterPro" id="IPR000639">
    <property type="entry name" value="Epox_hydrolase-like"/>
</dbReference>
<dbReference type="ESTHER" id="tetts-q236h8">
    <property type="family name" value="6_AlphaBeta_hydrolase"/>
</dbReference>
<dbReference type="InterPro" id="IPR029058">
    <property type="entry name" value="AB_hydrolase_fold"/>
</dbReference>
<keyword evidence="3" id="KW-1185">Reference proteome</keyword>
<reference evidence="3" key="1">
    <citation type="journal article" date="2006" name="PLoS Biol.">
        <title>Macronuclear genome sequence of the ciliate Tetrahymena thermophila, a model eukaryote.</title>
        <authorList>
            <person name="Eisen J.A."/>
            <person name="Coyne R.S."/>
            <person name="Wu M."/>
            <person name="Wu D."/>
            <person name="Thiagarajan M."/>
            <person name="Wortman J.R."/>
            <person name="Badger J.H."/>
            <person name="Ren Q."/>
            <person name="Amedeo P."/>
            <person name="Jones K.M."/>
            <person name="Tallon L.J."/>
            <person name="Delcher A.L."/>
            <person name="Salzberg S.L."/>
            <person name="Silva J.C."/>
            <person name="Haas B.J."/>
            <person name="Majoros W.H."/>
            <person name="Farzad M."/>
            <person name="Carlton J.M."/>
            <person name="Smith R.K. Jr."/>
            <person name="Garg J."/>
            <person name="Pearlman R.E."/>
            <person name="Karrer K.M."/>
            <person name="Sun L."/>
            <person name="Manning G."/>
            <person name="Elde N.C."/>
            <person name="Turkewitz A.P."/>
            <person name="Asai D.J."/>
            <person name="Wilkes D.E."/>
            <person name="Wang Y."/>
            <person name="Cai H."/>
            <person name="Collins K."/>
            <person name="Stewart B.A."/>
            <person name="Lee S.R."/>
            <person name="Wilamowska K."/>
            <person name="Weinberg Z."/>
            <person name="Ruzzo W.L."/>
            <person name="Wloga D."/>
            <person name="Gaertig J."/>
            <person name="Frankel J."/>
            <person name="Tsao C.-C."/>
            <person name="Gorovsky M.A."/>
            <person name="Keeling P.J."/>
            <person name="Waller R.F."/>
            <person name="Patron N.J."/>
            <person name="Cherry J.M."/>
            <person name="Stover N.A."/>
            <person name="Krieger C.J."/>
            <person name="del Toro C."/>
            <person name="Ryder H.F."/>
            <person name="Williamson S.C."/>
            <person name="Barbeau R.A."/>
            <person name="Hamilton E.P."/>
            <person name="Orias E."/>
        </authorList>
    </citation>
    <scope>NUCLEOTIDE SEQUENCE [LARGE SCALE GENOMIC DNA]</scope>
    <source>
        <strain evidence="3">SB210</strain>
    </source>
</reference>
<protein>
    <submittedName>
        <fullName evidence="2">Alpha/beta fold hydrolase</fullName>
    </submittedName>
</protein>
<dbReference type="InParanoid" id="Q236H8"/>
<dbReference type="Pfam" id="PF00561">
    <property type="entry name" value="Abhydrolase_1"/>
    <property type="match status" value="1"/>
</dbReference>
<dbReference type="FunCoup" id="Q236H8">
    <property type="interactions" value="1"/>
</dbReference>
<evidence type="ECO:0000313" key="2">
    <source>
        <dbReference type="EMBL" id="EAR92522.1"/>
    </source>
</evidence>
<organism evidence="2 3">
    <name type="scientific">Tetrahymena thermophila (strain SB210)</name>
    <dbReference type="NCBI Taxonomy" id="312017"/>
    <lineage>
        <taxon>Eukaryota</taxon>
        <taxon>Sar</taxon>
        <taxon>Alveolata</taxon>
        <taxon>Ciliophora</taxon>
        <taxon>Intramacronucleata</taxon>
        <taxon>Oligohymenophorea</taxon>
        <taxon>Hymenostomatida</taxon>
        <taxon>Tetrahymenina</taxon>
        <taxon>Tetrahymenidae</taxon>
        <taxon>Tetrahymena</taxon>
    </lineage>
</organism>